<accession>A0ABV0KH95</accession>
<proteinExistence type="predicted"/>
<keyword evidence="2" id="KW-1185">Reference proteome</keyword>
<organism evidence="1 2">
    <name type="scientific">Stenomitos frigidus AS-A4</name>
    <dbReference type="NCBI Taxonomy" id="2933935"/>
    <lineage>
        <taxon>Bacteria</taxon>
        <taxon>Bacillati</taxon>
        <taxon>Cyanobacteriota</taxon>
        <taxon>Cyanophyceae</taxon>
        <taxon>Leptolyngbyales</taxon>
        <taxon>Leptolyngbyaceae</taxon>
        <taxon>Stenomitos</taxon>
    </lineage>
</organism>
<comment type="caution">
    <text evidence="1">The sequence shown here is derived from an EMBL/GenBank/DDBJ whole genome shotgun (WGS) entry which is preliminary data.</text>
</comment>
<dbReference type="EMBL" id="JAMPLM010000006">
    <property type="protein sequence ID" value="MEP1058612.1"/>
    <property type="molecule type" value="Genomic_DNA"/>
</dbReference>
<dbReference type="PANTHER" id="PTHR33835:SF2">
    <property type="entry name" value="LYSINE-TRNA LIGASE"/>
    <property type="match status" value="1"/>
</dbReference>
<protein>
    <submittedName>
        <fullName evidence="1">DUF4336 domain-containing protein</fullName>
    </submittedName>
</protein>
<reference evidence="1 2" key="1">
    <citation type="submission" date="2022-04" db="EMBL/GenBank/DDBJ databases">
        <title>Positive selection, recombination, and allopatry shape intraspecific diversity of widespread and dominant cyanobacteria.</title>
        <authorList>
            <person name="Wei J."/>
            <person name="Shu W."/>
            <person name="Hu C."/>
        </authorList>
    </citation>
    <scope>NUCLEOTIDE SEQUENCE [LARGE SCALE GENOMIC DNA]</scope>
    <source>
        <strain evidence="1 2">AS-A4</strain>
    </source>
</reference>
<evidence type="ECO:0000313" key="2">
    <source>
        <dbReference type="Proteomes" id="UP001476950"/>
    </source>
</evidence>
<dbReference type="Proteomes" id="UP001476950">
    <property type="component" value="Unassembled WGS sequence"/>
</dbReference>
<dbReference type="InterPro" id="IPR025638">
    <property type="entry name" value="DUF4336"/>
</dbReference>
<gene>
    <name evidence="1" type="ORF">NDI38_09190</name>
</gene>
<sequence length="402" mass="45984">MPKRSMDTINGREQAWWFWFLVPLYPYLRRRTLRREVIPETLWTFDQVQGILYTVVPIRMTVMKLAAGGLLVYAPIAPTRECIQLVKELETSHGAVRYIILPTASGLEHKVFVPPFARCFPEAQIFVAPHQWSFPLNFPLHWLGFPRGRTQILPANSAETPFADDFDYAILDINLGKGSFGEVALWHKRSRTVLVTDTVLSVPEHPPAILELDPYPLLFHARNSALEVMEDTEANRRRGWQRIALFALYFQPSTLKTVGLAQALRDGWSAPTHAKKAYFGLFPFQWQPGWERSFEALRGQGRPFVAPILQTFILDHNPQAVLAWVDQVASWDFKRVIPCHFDAPITTTPEAFRQAFAVFEPACPEQETFGSTSHPLPSEDVEFIRKLEALLDQRGLTKPPRQ</sequence>
<evidence type="ECO:0000313" key="1">
    <source>
        <dbReference type="EMBL" id="MEP1058612.1"/>
    </source>
</evidence>
<dbReference type="Pfam" id="PF14234">
    <property type="entry name" value="DUF4336"/>
    <property type="match status" value="1"/>
</dbReference>
<dbReference type="PANTHER" id="PTHR33835">
    <property type="entry name" value="YALI0C07656P"/>
    <property type="match status" value="1"/>
</dbReference>
<name>A0ABV0KH95_9CYAN</name>